<protein>
    <submittedName>
        <fullName evidence="2">Endonuclease/exonuclease/phosphatase family protein</fullName>
    </submittedName>
</protein>
<organism evidence="2 3">
    <name type="scientific">Meridianimarinicoccus aquatilis</name>
    <dbReference type="NCBI Taxonomy" id="2552766"/>
    <lineage>
        <taxon>Bacteria</taxon>
        <taxon>Pseudomonadati</taxon>
        <taxon>Pseudomonadota</taxon>
        <taxon>Alphaproteobacteria</taxon>
        <taxon>Rhodobacterales</taxon>
        <taxon>Paracoccaceae</taxon>
        <taxon>Meridianimarinicoccus</taxon>
    </lineage>
</organism>
<reference evidence="2 3" key="1">
    <citation type="submission" date="2019-03" db="EMBL/GenBank/DDBJ databases">
        <title>Rhodobacteraceae bacterium SM1902, a new member of the family Rhodobacteraceae isolated from Yantai.</title>
        <authorList>
            <person name="Sun Y."/>
        </authorList>
    </citation>
    <scope>NUCLEOTIDE SEQUENCE [LARGE SCALE GENOMIC DNA]</scope>
    <source>
        <strain evidence="2 3">SM1902</strain>
    </source>
</reference>
<keyword evidence="2" id="KW-0378">Hydrolase</keyword>
<name>A0A4R6AWY2_9RHOB</name>
<keyword evidence="3" id="KW-1185">Reference proteome</keyword>
<sequence>MVVRFLFLVLWALATPGLAIADTLRLAVYSVELDRKGPGLLLRDIRRGDPQADAAARIIATTAPDILVLLRFDYDAGLLALSAFADLLAEQGAIYPHRFALRPNSGHMTDLDLDGDGRLRGARDAQGYGLFAGSRGMAILSRLPIDDTGVRDFSQFLWRELPGASLPTMNGTPFPSPAAQQAQRLSSTGHWDIPIILPNGGGLNLLVYHATAPVFDGPEDRNGLRGRDETRFWTLFLNRALDWPPPKNPSVVMGISNIDPKGGDGHRAAMTELLAHPSLQDPRPTSRGAAAGGFRPAHIAEADTAAWDAEGEPGNLRVDYILPDARLEVAGSGVFWPAPDDSSAALLGADGRGASRHRLVWVDVVIPPGNTGFLDPSGGSG</sequence>
<comment type="caution">
    <text evidence="2">The sequence shown here is derived from an EMBL/GenBank/DDBJ whole genome shotgun (WGS) entry which is preliminary data.</text>
</comment>
<evidence type="ECO:0000313" key="2">
    <source>
        <dbReference type="EMBL" id="TDL89231.1"/>
    </source>
</evidence>
<dbReference type="EMBL" id="SMZO01000012">
    <property type="protein sequence ID" value="TDL89231.1"/>
    <property type="molecule type" value="Genomic_DNA"/>
</dbReference>
<dbReference type="GO" id="GO:0004519">
    <property type="term" value="F:endonuclease activity"/>
    <property type="evidence" value="ECO:0007669"/>
    <property type="project" value="UniProtKB-KW"/>
</dbReference>
<dbReference type="SUPFAM" id="SSF56219">
    <property type="entry name" value="DNase I-like"/>
    <property type="match status" value="1"/>
</dbReference>
<dbReference type="GO" id="GO:0004527">
    <property type="term" value="F:exonuclease activity"/>
    <property type="evidence" value="ECO:0007669"/>
    <property type="project" value="UniProtKB-KW"/>
</dbReference>
<dbReference type="InterPro" id="IPR005135">
    <property type="entry name" value="Endo/exonuclease/phosphatase"/>
</dbReference>
<dbReference type="Proteomes" id="UP000294562">
    <property type="component" value="Unassembled WGS sequence"/>
</dbReference>
<dbReference type="Pfam" id="PF03372">
    <property type="entry name" value="Exo_endo_phos"/>
    <property type="match status" value="1"/>
</dbReference>
<keyword evidence="2" id="KW-0255">Endonuclease</keyword>
<evidence type="ECO:0000259" key="1">
    <source>
        <dbReference type="Pfam" id="PF03372"/>
    </source>
</evidence>
<dbReference type="Gene3D" id="3.60.10.10">
    <property type="entry name" value="Endonuclease/exonuclease/phosphatase"/>
    <property type="match status" value="1"/>
</dbReference>
<dbReference type="OrthoDB" id="292013at2"/>
<dbReference type="AlphaFoldDB" id="A0A4R6AWY2"/>
<keyword evidence="2" id="KW-0269">Exonuclease</keyword>
<keyword evidence="2" id="KW-0540">Nuclease</keyword>
<dbReference type="InterPro" id="IPR036691">
    <property type="entry name" value="Endo/exonu/phosph_ase_sf"/>
</dbReference>
<proteinExistence type="predicted"/>
<evidence type="ECO:0000313" key="3">
    <source>
        <dbReference type="Proteomes" id="UP000294562"/>
    </source>
</evidence>
<feature type="domain" description="Endonuclease/exonuclease/phosphatase" evidence="1">
    <location>
        <begin position="44"/>
        <end position="341"/>
    </location>
</feature>
<dbReference type="RefSeq" id="WP_133342252.1">
    <property type="nucleotide sequence ID" value="NZ_SMZO01000012.1"/>
</dbReference>
<gene>
    <name evidence="2" type="ORF">E2L05_07205</name>
</gene>
<accession>A0A4R6AWY2</accession>